<evidence type="ECO:0000313" key="2">
    <source>
        <dbReference type="EMBL" id="KAG9664555.1"/>
    </source>
</evidence>
<sequence>MGKARISRGDISWLKMHGKVIDGGSRRRPEPYPTTRSRSSETSKTGKSSEDNRAKGSHRGFVVITLPDDSESEHEINSVTDDDESENEINIVSDDNESDLDYQPDEDCGPIDDGAGLVDAANEDIWPEQFPAEVDLMASTKLKRYCKQSEPFQLAEERLTEKRRTQLYGTSSLVHILVAWRYIDPKERHTWLPDAFGPSLSTPEARWEFRCLEQSRCIEQLTGNEQCDSIKQANSRSQTETHDVSTDRCRAFAP</sequence>
<feature type="region of interest" description="Disordered" evidence="1">
    <location>
        <begin position="230"/>
        <end position="254"/>
    </location>
</feature>
<proteinExistence type="predicted"/>
<dbReference type="AlphaFoldDB" id="A0A9P8IYK8"/>
<evidence type="ECO:0000313" key="3">
    <source>
        <dbReference type="Proteomes" id="UP000779574"/>
    </source>
</evidence>
<dbReference type="OrthoDB" id="10305704at2759"/>
<reference evidence="2" key="1">
    <citation type="journal article" date="2021" name="J Fungi (Basel)">
        <title>Virulence traits and population genomics of the black yeast Aureobasidium melanogenum.</title>
        <authorList>
            <person name="Cernosa A."/>
            <person name="Sun X."/>
            <person name="Gostincar C."/>
            <person name="Fang C."/>
            <person name="Gunde-Cimerman N."/>
            <person name="Song Z."/>
        </authorList>
    </citation>
    <scope>NUCLEOTIDE SEQUENCE</scope>
    <source>
        <strain evidence="2">EXF-9911</strain>
    </source>
</reference>
<feature type="non-terminal residue" evidence="2">
    <location>
        <position position="254"/>
    </location>
</feature>
<evidence type="ECO:0000256" key="1">
    <source>
        <dbReference type="SAM" id="MobiDB-lite"/>
    </source>
</evidence>
<name>A0A9P8IYK8_AURME</name>
<dbReference type="EMBL" id="JAHFXF010001687">
    <property type="protein sequence ID" value="KAG9664555.1"/>
    <property type="molecule type" value="Genomic_DNA"/>
</dbReference>
<organism evidence="2 3">
    <name type="scientific">Aureobasidium melanogenum</name>
    <name type="common">Aureobasidium pullulans var. melanogenum</name>
    <dbReference type="NCBI Taxonomy" id="46634"/>
    <lineage>
        <taxon>Eukaryota</taxon>
        <taxon>Fungi</taxon>
        <taxon>Dikarya</taxon>
        <taxon>Ascomycota</taxon>
        <taxon>Pezizomycotina</taxon>
        <taxon>Dothideomycetes</taxon>
        <taxon>Dothideomycetidae</taxon>
        <taxon>Dothideales</taxon>
        <taxon>Saccotheciaceae</taxon>
        <taxon>Aureobasidium</taxon>
    </lineage>
</organism>
<accession>A0A9P8IYK8</accession>
<feature type="compositionally biased region" description="Low complexity" evidence="1">
    <location>
        <begin position="34"/>
        <end position="46"/>
    </location>
</feature>
<reference evidence="2" key="2">
    <citation type="submission" date="2021-08" db="EMBL/GenBank/DDBJ databases">
        <authorList>
            <person name="Gostincar C."/>
            <person name="Sun X."/>
            <person name="Song Z."/>
            <person name="Gunde-Cimerman N."/>
        </authorList>
    </citation>
    <scope>NUCLEOTIDE SEQUENCE</scope>
    <source>
        <strain evidence="2">EXF-9911</strain>
    </source>
</reference>
<gene>
    <name evidence="2" type="ORF">KCU76_g18647</name>
</gene>
<feature type="compositionally biased region" description="Basic and acidic residues" evidence="1">
    <location>
        <begin position="239"/>
        <end position="254"/>
    </location>
</feature>
<comment type="caution">
    <text evidence="2">The sequence shown here is derived from an EMBL/GenBank/DDBJ whole genome shotgun (WGS) entry which is preliminary data.</text>
</comment>
<dbReference type="Proteomes" id="UP000779574">
    <property type="component" value="Unassembled WGS sequence"/>
</dbReference>
<feature type="region of interest" description="Disordered" evidence="1">
    <location>
        <begin position="1"/>
        <end position="88"/>
    </location>
</feature>
<protein>
    <submittedName>
        <fullName evidence="2">Uncharacterized protein</fullName>
    </submittedName>
</protein>